<evidence type="ECO:0000256" key="5">
    <source>
        <dbReference type="ARBA" id="ARBA00023274"/>
    </source>
</evidence>
<evidence type="ECO:0000313" key="8">
    <source>
        <dbReference type="EMBL" id="KAL1841142.1"/>
    </source>
</evidence>
<keyword evidence="5" id="KW-0687">Ribonucleoprotein</keyword>
<keyword evidence="4" id="KW-0496">Mitochondrion</keyword>
<sequence length="181" mass="19987">MLRPTNFLRLFAGPIRTRTLQSAAPSVVLTRRLVATQTSPPTSTPQEPTITAATSPTPTTTSEAAQALTPSTNSPAPPTPSPEPKNALPLRHPRKRPALPYFVSRTPSNELPVYQVKKNSGKRTTRVKKVEGDWAKFRLALAEALNIEDPKDIKADPLKRIFTVQGTRKDEITKWLLEQGF</sequence>
<protein>
    <recommendedName>
        <fullName evidence="6">Large ribosomal subunit protein mL49</fullName>
    </recommendedName>
</protein>
<evidence type="ECO:0000256" key="4">
    <source>
        <dbReference type="ARBA" id="ARBA00023128"/>
    </source>
</evidence>
<dbReference type="Gene3D" id="3.30.780.10">
    <property type="entry name" value="SUI1-like domain"/>
    <property type="match status" value="1"/>
</dbReference>
<evidence type="ECO:0000256" key="1">
    <source>
        <dbReference type="ARBA" id="ARBA00004173"/>
    </source>
</evidence>
<feature type="region of interest" description="Disordered" evidence="7">
    <location>
        <begin position="36"/>
        <end position="97"/>
    </location>
</feature>
<dbReference type="Proteomes" id="UP001583172">
    <property type="component" value="Unassembled WGS sequence"/>
</dbReference>
<gene>
    <name evidence="8" type="ORF">VTJ49DRAFT_7367</name>
</gene>
<dbReference type="Pfam" id="PF05046">
    <property type="entry name" value="Img2"/>
    <property type="match status" value="1"/>
</dbReference>
<keyword evidence="9" id="KW-1185">Reference proteome</keyword>
<evidence type="ECO:0000313" key="9">
    <source>
        <dbReference type="Proteomes" id="UP001583172"/>
    </source>
</evidence>
<comment type="subcellular location">
    <subcellularLocation>
        <location evidence="1">Mitochondrion</location>
    </subcellularLocation>
</comment>
<name>A0ABR3VHX1_HUMIN</name>
<comment type="caution">
    <text evidence="8">The sequence shown here is derived from an EMBL/GenBank/DDBJ whole genome shotgun (WGS) entry which is preliminary data.</text>
</comment>
<accession>A0ABR3VHX1</accession>
<evidence type="ECO:0000256" key="6">
    <source>
        <dbReference type="ARBA" id="ARBA00035191"/>
    </source>
</evidence>
<proteinExistence type="inferred from homology"/>
<dbReference type="InterPro" id="IPR007740">
    <property type="entry name" value="Ribosomal_mL49"/>
</dbReference>
<dbReference type="PANTHER" id="PTHR13477:SF0">
    <property type="entry name" value="LARGE RIBOSOMAL SUBUNIT PROTEIN ML49"/>
    <property type="match status" value="1"/>
</dbReference>
<evidence type="ECO:0000256" key="3">
    <source>
        <dbReference type="ARBA" id="ARBA00022980"/>
    </source>
</evidence>
<dbReference type="PANTHER" id="PTHR13477">
    <property type="entry name" value="MITOCHONDRIAL 39S RIBOSOMAL PROTEIN L49"/>
    <property type="match status" value="1"/>
</dbReference>
<feature type="compositionally biased region" description="Low complexity" evidence="7">
    <location>
        <begin position="36"/>
        <end position="74"/>
    </location>
</feature>
<organism evidence="8 9">
    <name type="scientific">Humicola insolens</name>
    <name type="common">Soft-rot fungus</name>
    <dbReference type="NCBI Taxonomy" id="85995"/>
    <lineage>
        <taxon>Eukaryota</taxon>
        <taxon>Fungi</taxon>
        <taxon>Dikarya</taxon>
        <taxon>Ascomycota</taxon>
        <taxon>Pezizomycotina</taxon>
        <taxon>Sordariomycetes</taxon>
        <taxon>Sordariomycetidae</taxon>
        <taxon>Sordariales</taxon>
        <taxon>Chaetomiaceae</taxon>
        <taxon>Mycothermus</taxon>
    </lineage>
</organism>
<dbReference type="EMBL" id="JAZGSY010000085">
    <property type="protein sequence ID" value="KAL1841142.1"/>
    <property type="molecule type" value="Genomic_DNA"/>
</dbReference>
<keyword evidence="3" id="KW-0689">Ribosomal protein</keyword>
<comment type="similarity">
    <text evidence="2">Belongs to the mitochondrion-specific ribosomal protein mL49 family.</text>
</comment>
<reference evidence="8 9" key="1">
    <citation type="journal article" date="2024" name="Commun. Biol.">
        <title>Comparative genomic analysis of thermophilic fungi reveals convergent evolutionary adaptations and gene losses.</title>
        <authorList>
            <person name="Steindorff A.S."/>
            <person name="Aguilar-Pontes M.V."/>
            <person name="Robinson A.J."/>
            <person name="Andreopoulos B."/>
            <person name="LaButti K."/>
            <person name="Kuo A."/>
            <person name="Mondo S."/>
            <person name="Riley R."/>
            <person name="Otillar R."/>
            <person name="Haridas S."/>
            <person name="Lipzen A."/>
            <person name="Grimwood J."/>
            <person name="Schmutz J."/>
            <person name="Clum A."/>
            <person name="Reid I.D."/>
            <person name="Moisan M.C."/>
            <person name="Butler G."/>
            <person name="Nguyen T.T.M."/>
            <person name="Dewar K."/>
            <person name="Conant G."/>
            <person name="Drula E."/>
            <person name="Henrissat B."/>
            <person name="Hansel C."/>
            <person name="Singer S."/>
            <person name="Hutchinson M.I."/>
            <person name="de Vries R.P."/>
            <person name="Natvig D.O."/>
            <person name="Powell A.J."/>
            <person name="Tsang A."/>
            <person name="Grigoriev I.V."/>
        </authorList>
    </citation>
    <scope>NUCLEOTIDE SEQUENCE [LARGE SCALE GENOMIC DNA]</scope>
    <source>
        <strain evidence="8 9">CBS 620.91</strain>
    </source>
</reference>
<evidence type="ECO:0000256" key="7">
    <source>
        <dbReference type="SAM" id="MobiDB-lite"/>
    </source>
</evidence>
<evidence type="ECO:0000256" key="2">
    <source>
        <dbReference type="ARBA" id="ARBA00005677"/>
    </source>
</evidence>